<organism evidence="3 4">
    <name type="scientific">Paspalum notatum var. saurae</name>
    <dbReference type="NCBI Taxonomy" id="547442"/>
    <lineage>
        <taxon>Eukaryota</taxon>
        <taxon>Viridiplantae</taxon>
        <taxon>Streptophyta</taxon>
        <taxon>Embryophyta</taxon>
        <taxon>Tracheophyta</taxon>
        <taxon>Spermatophyta</taxon>
        <taxon>Magnoliopsida</taxon>
        <taxon>Liliopsida</taxon>
        <taxon>Poales</taxon>
        <taxon>Poaceae</taxon>
        <taxon>PACMAD clade</taxon>
        <taxon>Panicoideae</taxon>
        <taxon>Andropogonodae</taxon>
        <taxon>Paspaleae</taxon>
        <taxon>Paspalinae</taxon>
        <taxon>Paspalum</taxon>
    </lineage>
</organism>
<gene>
    <name evidence="3" type="ORF">U9M48_028770</name>
</gene>
<accession>A0AAQ3TW52</accession>
<dbReference type="Pfam" id="PF02992">
    <property type="entry name" value="Transposase_21"/>
    <property type="match status" value="1"/>
</dbReference>
<evidence type="ECO:0000313" key="3">
    <source>
        <dbReference type="EMBL" id="WVZ81389.1"/>
    </source>
</evidence>
<keyword evidence="4" id="KW-1185">Reference proteome</keyword>
<dbReference type="InterPro" id="IPR029480">
    <property type="entry name" value="Transpos_assoc"/>
</dbReference>
<name>A0AAQ3TW52_PASNO</name>
<evidence type="ECO:0000313" key="4">
    <source>
        <dbReference type="Proteomes" id="UP001341281"/>
    </source>
</evidence>
<sequence>MASKKSKTWGRSKALEKMDHPDRAWMYQSRVHPCYLIEVDKFIEAANKHATKTNSVGIICPCRIYKNETVAREDKTVRSHLICHGFVKHYHTWIYHGEEKMTYEFISDDEDMDEEIFLAAHANYVDAVDNNEGADVIHRHAKGLEHFEAVKDAAKQSVYDKSKGCPAHWSQLRFVIELLILKAKYGWSDSSFNDLLTLLAWLLPKPNFVPANTYRAKKVISPLTMGVERIHACPNHYILYRGKEFKDLENCPTCGVTRYKNNEVFTGQDDQGPGIGKKRKKGSRKNVVPPEEKVQTRLFAYPREATLMRWCHEEGAKDDEKLAHPADGTQWKRFDEMYPQFVEDPRNVRFALSTDGMNPFGGRSSTHITCP</sequence>
<protein>
    <recommendedName>
        <fullName evidence="2">Transposase-associated domain-containing protein</fullName>
    </recommendedName>
</protein>
<dbReference type="EMBL" id="CP144750">
    <property type="protein sequence ID" value="WVZ81389.1"/>
    <property type="molecule type" value="Genomic_DNA"/>
</dbReference>
<dbReference type="AlphaFoldDB" id="A0AAQ3TW52"/>
<reference evidence="3 4" key="1">
    <citation type="submission" date="2024-02" db="EMBL/GenBank/DDBJ databases">
        <title>High-quality chromosome-scale genome assembly of Pensacola bahiagrass (Paspalum notatum Flugge var. saurae).</title>
        <authorList>
            <person name="Vega J.M."/>
            <person name="Podio M."/>
            <person name="Orjuela J."/>
            <person name="Siena L.A."/>
            <person name="Pessino S.C."/>
            <person name="Combes M.C."/>
            <person name="Mariac C."/>
            <person name="Albertini E."/>
            <person name="Pupilli F."/>
            <person name="Ortiz J.P.A."/>
            <person name="Leblanc O."/>
        </authorList>
    </citation>
    <scope>NUCLEOTIDE SEQUENCE [LARGE SCALE GENOMIC DNA]</scope>
    <source>
        <strain evidence="3">R1</strain>
        <tissue evidence="3">Leaf</tissue>
    </source>
</reference>
<feature type="region of interest" description="Disordered" evidence="1">
    <location>
        <begin position="265"/>
        <end position="291"/>
    </location>
</feature>
<feature type="non-terminal residue" evidence="3">
    <location>
        <position position="1"/>
    </location>
</feature>
<evidence type="ECO:0000256" key="1">
    <source>
        <dbReference type="SAM" id="MobiDB-lite"/>
    </source>
</evidence>
<dbReference type="PANTHER" id="PTHR10775">
    <property type="entry name" value="OS08G0208400 PROTEIN"/>
    <property type="match status" value="1"/>
</dbReference>
<proteinExistence type="predicted"/>
<dbReference type="PANTHER" id="PTHR10775:SF189">
    <property type="entry name" value="OS03G0380600 PROTEIN"/>
    <property type="match status" value="1"/>
</dbReference>
<dbReference type="InterPro" id="IPR004242">
    <property type="entry name" value="Transposase_21"/>
</dbReference>
<evidence type="ECO:0000259" key="2">
    <source>
        <dbReference type="Pfam" id="PF13963"/>
    </source>
</evidence>
<feature type="domain" description="Transposase-associated" evidence="2">
    <location>
        <begin position="23"/>
        <end position="98"/>
    </location>
</feature>
<dbReference type="Pfam" id="PF13963">
    <property type="entry name" value="Transpos_assoc"/>
    <property type="match status" value="1"/>
</dbReference>
<dbReference type="Proteomes" id="UP001341281">
    <property type="component" value="Chromosome 06"/>
</dbReference>